<feature type="compositionally biased region" description="Low complexity" evidence="1">
    <location>
        <begin position="97"/>
        <end position="114"/>
    </location>
</feature>
<accession>A0A6L2MBU9</accession>
<feature type="transmembrane region" description="Helical" evidence="2">
    <location>
        <begin position="274"/>
        <end position="293"/>
    </location>
</feature>
<evidence type="ECO:0000313" key="3">
    <source>
        <dbReference type="EMBL" id="GEU71476.1"/>
    </source>
</evidence>
<feature type="region of interest" description="Disordered" evidence="1">
    <location>
        <begin position="94"/>
        <end position="114"/>
    </location>
</feature>
<dbReference type="EMBL" id="BKCJ010006312">
    <property type="protein sequence ID" value="GEU71476.1"/>
    <property type="molecule type" value="Genomic_DNA"/>
</dbReference>
<keyword evidence="2" id="KW-0472">Membrane</keyword>
<protein>
    <recommendedName>
        <fullName evidence="4">Reverse transcriptase domain-containing protein</fullName>
    </recommendedName>
</protein>
<name>A0A6L2MBU9_TANCI</name>
<dbReference type="AlphaFoldDB" id="A0A6L2MBU9"/>
<keyword evidence="2" id="KW-0812">Transmembrane</keyword>
<proteinExistence type="predicted"/>
<evidence type="ECO:0000256" key="2">
    <source>
        <dbReference type="SAM" id="Phobius"/>
    </source>
</evidence>
<keyword evidence="2" id="KW-1133">Transmembrane helix</keyword>
<organism evidence="3">
    <name type="scientific">Tanacetum cinerariifolium</name>
    <name type="common">Dalmatian daisy</name>
    <name type="synonym">Chrysanthemum cinerariifolium</name>
    <dbReference type="NCBI Taxonomy" id="118510"/>
    <lineage>
        <taxon>Eukaryota</taxon>
        <taxon>Viridiplantae</taxon>
        <taxon>Streptophyta</taxon>
        <taxon>Embryophyta</taxon>
        <taxon>Tracheophyta</taxon>
        <taxon>Spermatophyta</taxon>
        <taxon>Magnoliopsida</taxon>
        <taxon>eudicotyledons</taxon>
        <taxon>Gunneridae</taxon>
        <taxon>Pentapetalae</taxon>
        <taxon>asterids</taxon>
        <taxon>campanulids</taxon>
        <taxon>Asterales</taxon>
        <taxon>Asteraceae</taxon>
        <taxon>Asteroideae</taxon>
        <taxon>Anthemideae</taxon>
        <taxon>Anthemidinae</taxon>
        <taxon>Tanacetum</taxon>
    </lineage>
</organism>
<sequence length="295" mass="33353">MLKDFVLQSSFPQLHSGIIYPNLIELTTESTARALVDVHGEELILRVGDEQLIYHADSTSKHPHKHGNESINMIIFIDITCEDCFLEVLKFKKSNHSSSGSTTPLSDSSPSLTPFETSDSLLEEFADELALLDPIPPGKEDNNFDFEADLKIEFLLHQDPSTESNIETINPILKKFTNKPSLDYLPLPGDDDDDDDDLFDLKSDNDEWKKLLYGDCYKDINSEKDKNKDSKMKLLIVEDHIVESNDLLPQLLDNDSTLPVESFEIAPSEMSTRIAWILKTLVLVVLSIVYSSFYP</sequence>
<reference evidence="3" key="1">
    <citation type="journal article" date="2019" name="Sci. Rep.">
        <title>Draft genome of Tanacetum cinerariifolium, the natural source of mosquito coil.</title>
        <authorList>
            <person name="Yamashiro T."/>
            <person name="Shiraishi A."/>
            <person name="Satake H."/>
            <person name="Nakayama K."/>
        </authorList>
    </citation>
    <scope>NUCLEOTIDE SEQUENCE</scope>
</reference>
<evidence type="ECO:0008006" key="4">
    <source>
        <dbReference type="Google" id="ProtNLM"/>
    </source>
</evidence>
<evidence type="ECO:0000256" key="1">
    <source>
        <dbReference type="SAM" id="MobiDB-lite"/>
    </source>
</evidence>
<gene>
    <name evidence="3" type="ORF">Tci_043454</name>
</gene>
<comment type="caution">
    <text evidence="3">The sequence shown here is derived from an EMBL/GenBank/DDBJ whole genome shotgun (WGS) entry which is preliminary data.</text>
</comment>